<sequence length="200" mass="20999">MRLGNLVPSDCRVLDGEVEVDQSTITGESEPVSRSAGSELYSGTIVRRGEATADVTATGARTFYGKTAELVRSARTVSHLEGLLFNIVRYLVALDTTLAAVVVLFASVRGVDLSLVIPFVLILLIASVPAAMPATFTIANAYESRGLVEEGVLVTGLTAIQDAATMDVLCVDKTGTLTEGRESLADIAAWAPADERAVLA</sequence>
<organism evidence="7">
    <name type="scientific">mine drainage metagenome</name>
    <dbReference type="NCBI Taxonomy" id="410659"/>
    <lineage>
        <taxon>unclassified sequences</taxon>
        <taxon>metagenomes</taxon>
        <taxon>ecological metagenomes</taxon>
    </lineage>
</organism>
<evidence type="ECO:0000313" key="7">
    <source>
        <dbReference type="EMBL" id="EQD68618.1"/>
    </source>
</evidence>
<name>T1BJE9_9ZZZZ</name>
<dbReference type="NCBIfam" id="TIGR01494">
    <property type="entry name" value="ATPase_P-type"/>
    <property type="match status" value="1"/>
</dbReference>
<gene>
    <name evidence="7" type="ORF">B2A_00353</name>
</gene>
<dbReference type="InterPro" id="IPR023298">
    <property type="entry name" value="ATPase_P-typ_TM_dom_sf"/>
</dbReference>
<proteinExistence type="predicted"/>
<dbReference type="GO" id="GO:0016020">
    <property type="term" value="C:membrane"/>
    <property type="evidence" value="ECO:0007669"/>
    <property type="project" value="UniProtKB-SubCell"/>
</dbReference>
<dbReference type="Gene3D" id="1.20.1110.10">
    <property type="entry name" value="Calcium-transporting ATPase, transmembrane domain"/>
    <property type="match status" value="1"/>
</dbReference>
<dbReference type="Gene3D" id="3.40.50.1000">
    <property type="entry name" value="HAD superfamily/HAD-like"/>
    <property type="match status" value="1"/>
</dbReference>
<evidence type="ECO:0000259" key="6">
    <source>
        <dbReference type="Pfam" id="PF00122"/>
    </source>
</evidence>
<feature type="non-terminal residue" evidence="7">
    <location>
        <position position="200"/>
    </location>
</feature>
<evidence type="ECO:0000256" key="2">
    <source>
        <dbReference type="ARBA" id="ARBA00022692"/>
    </source>
</evidence>
<dbReference type="SUPFAM" id="SSF81665">
    <property type="entry name" value="Calcium ATPase, transmembrane domain M"/>
    <property type="match status" value="1"/>
</dbReference>
<evidence type="ECO:0000256" key="4">
    <source>
        <dbReference type="ARBA" id="ARBA00023136"/>
    </source>
</evidence>
<keyword evidence="4 5" id="KW-0472">Membrane</keyword>
<dbReference type="Pfam" id="PF00122">
    <property type="entry name" value="E1-E2_ATPase"/>
    <property type="match status" value="1"/>
</dbReference>
<feature type="domain" description="P-type ATPase A" evidence="6">
    <location>
        <begin position="2"/>
        <end position="71"/>
    </location>
</feature>
<dbReference type="InterPro" id="IPR018303">
    <property type="entry name" value="ATPase_P-typ_P_site"/>
</dbReference>
<dbReference type="GO" id="GO:0005524">
    <property type="term" value="F:ATP binding"/>
    <property type="evidence" value="ECO:0007669"/>
    <property type="project" value="InterPro"/>
</dbReference>
<comment type="caution">
    <text evidence="7">The sequence shown here is derived from an EMBL/GenBank/DDBJ whole genome shotgun (WGS) entry which is preliminary data.</text>
</comment>
<keyword evidence="2 5" id="KW-0812">Transmembrane</keyword>
<protein>
    <submittedName>
        <fullName evidence="7">Plasma membrane H+ ATPase</fullName>
    </submittedName>
</protein>
<comment type="subcellular location">
    <subcellularLocation>
        <location evidence="1">Membrane</location>
    </subcellularLocation>
</comment>
<dbReference type="GO" id="GO:0016887">
    <property type="term" value="F:ATP hydrolysis activity"/>
    <property type="evidence" value="ECO:0007669"/>
    <property type="project" value="InterPro"/>
</dbReference>
<evidence type="ECO:0000256" key="3">
    <source>
        <dbReference type="ARBA" id="ARBA00022989"/>
    </source>
</evidence>
<evidence type="ECO:0000256" key="1">
    <source>
        <dbReference type="ARBA" id="ARBA00004370"/>
    </source>
</evidence>
<reference evidence="7" key="2">
    <citation type="journal article" date="2014" name="ISME J.">
        <title>Microbial stratification in low pH oxic and suboxic macroscopic growths along an acid mine drainage.</title>
        <authorList>
            <person name="Mendez-Garcia C."/>
            <person name="Mesa V."/>
            <person name="Sprenger R.R."/>
            <person name="Richter M."/>
            <person name="Diez M.S."/>
            <person name="Solano J."/>
            <person name="Bargiela R."/>
            <person name="Golyshina O.V."/>
            <person name="Manteca A."/>
            <person name="Ramos J.L."/>
            <person name="Gallego J.R."/>
            <person name="Llorente I."/>
            <person name="Martins Dos Santos V.A."/>
            <person name="Jensen O.N."/>
            <person name="Pelaez A.I."/>
            <person name="Sanchez J."/>
            <person name="Ferrer M."/>
        </authorList>
    </citation>
    <scope>NUCLEOTIDE SEQUENCE</scope>
</reference>
<feature type="transmembrane region" description="Helical" evidence="5">
    <location>
        <begin position="113"/>
        <end position="132"/>
    </location>
</feature>
<dbReference type="PANTHER" id="PTHR42861">
    <property type="entry name" value="CALCIUM-TRANSPORTING ATPASE"/>
    <property type="match status" value="1"/>
</dbReference>
<dbReference type="SUPFAM" id="SSF81653">
    <property type="entry name" value="Calcium ATPase, transduction domain A"/>
    <property type="match status" value="1"/>
</dbReference>
<dbReference type="InterPro" id="IPR008250">
    <property type="entry name" value="ATPase_P-typ_transduc_dom_A_sf"/>
</dbReference>
<dbReference type="InterPro" id="IPR001757">
    <property type="entry name" value="P_typ_ATPase"/>
</dbReference>
<feature type="transmembrane region" description="Helical" evidence="5">
    <location>
        <begin position="87"/>
        <end position="106"/>
    </location>
</feature>
<accession>T1BJE9</accession>
<dbReference type="EMBL" id="AUZZ01000279">
    <property type="protein sequence ID" value="EQD68618.1"/>
    <property type="molecule type" value="Genomic_DNA"/>
</dbReference>
<dbReference type="AlphaFoldDB" id="T1BJE9"/>
<dbReference type="Gene3D" id="2.70.150.10">
    <property type="entry name" value="Calcium-transporting ATPase, cytoplasmic transduction domain A"/>
    <property type="match status" value="1"/>
</dbReference>
<dbReference type="InterPro" id="IPR023214">
    <property type="entry name" value="HAD_sf"/>
</dbReference>
<reference evidence="7" key="1">
    <citation type="submission" date="2013-08" db="EMBL/GenBank/DDBJ databases">
        <authorList>
            <person name="Mendez C."/>
            <person name="Richter M."/>
            <person name="Ferrer M."/>
            <person name="Sanchez J."/>
        </authorList>
    </citation>
    <scope>NUCLEOTIDE SEQUENCE</scope>
</reference>
<evidence type="ECO:0000256" key="5">
    <source>
        <dbReference type="SAM" id="Phobius"/>
    </source>
</evidence>
<keyword evidence="3 5" id="KW-1133">Transmembrane helix</keyword>
<dbReference type="PROSITE" id="PS00154">
    <property type="entry name" value="ATPASE_E1_E2"/>
    <property type="match status" value="1"/>
</dbReference>
<dbReference type="InterPro" id="IPR059000">
    <property type="entry name" value="ATPase_P-type_domA"/>
</dbReference>
<dbReference type="PRINTS" id="PR00119">
    <property type="entry name" value="CATATPASE"/>
</dbReference>